<evidence type="ECO:0000313" key="3">
    <source>
        <dbReference type="Proteomes" id="UP000244677"/>
    </source>
</evidence>
<organism evidence="2 3">
    <name type="scientific">Flavobacterium kingsejongi</name>
    <dbReference type="NCBI Taxonomy" id="1678728"/>
    <lineage>
        <taxon>Bacteria</taxon>
        <taxon>Pseudomonadati</taxon>
        <taxon>Bacteroidota</taxon>
        <taxon>Flavobacteriia</taxon>
        <taxon>Flavobacteriales</taxon>
        <taxon>Flavobacteriaceae</taxon>
        <taxon>Flavobacterium</taxon>
    </lineage>
</organism>
<feature type="signal peptide" evidence="1">
    <location>
        <begin position="1"/>
        <end position="22"/>
    </location>
</feature>
<dbReference type="PANTHER" id="PTHR41339">
    <property type="entry name" value="LIPL48"/>
    <property type="match status" value="1"/>
</dbReference>
<dbReference type="KEGG" id="fki:FK004_06815"/>
<reference evidence="2 3" key="1">
    <citation type="submission" date="2017-04" db="EMBL/GenBank/DDBJ databases">
        <title>Complete genome sequence of Flavobacterium kingsejong AJ004.</title>
        <authorList>
            <person name="Lee P.C."/>
        </authorList>
    </citation>
    <scope>NUCLEOTIDE SEQUENCE [LARGE SCALE GENOMIC DNA]</scope>
    <source>
        <strain evidence="2 3">AJ004</strain>
    </source>
</reference>
<dbReference type="PANTHER" id="PTHR41339:SF1">
    <property type="entry name" value="SECRETED PROTEIN"/>
    <property type="match status" value="1"/>
</dbReference>
<gene>
    <name evidence="2" type="ORF">FK004_06815</name>
</gene>
<dbReference type="AlphaFoldDB" id="A0A2S1LMQ6"/>
<dbReference type="Proteomes" id="UP000244677">
    <property type="component" value="Chromosome"/>
</dbReference>
<dbReference type="PROSITE" id="PS51257">
    <property type="entry name" value="PROKAR_LIPOPROTEIN"/>
    <property type="match status" value="1"/>
</dbReference>
<protein>
    <recommendedName>
        <fullName evidence="4">Multidrug transporter</fullName>
    </recommendedName>
</protein>
<accession>A0A2S1LMQ6</accession>
<sequence>MKNLFLSLAVLASVLTSCSSDDSGNSTDNGGNVPATGTLTGTISADMTLNAGTVYTLKGGVYVASGATLTIPAGTKIKAYSEDDATEVAFLAIKQGGKINAVGTAAKPIIFTSSKANPAAGDWGGIVICGNAITNLGTNVLAEVTGLNYGGTNAADNSGTLSYIIAEYTGNLINEEAEFNGFTFYAVGSGTTVNNLLVRQGADDGFEWFGGSVGGSNIAAIGCQDDSFDWTEGWNGTFTNMYSDQSVATTFSSDSRGMEADNNTATPTLAPISNPTLSNITLIGRNSAAVTSEAGIMLRRGTKGTINNVYIANFKGSTGSYGINFNGAETQAFFLASPVTNVSINNVTENSNKPENYTANANATGAGSGAAKPTWMSWMGL</sequence>
<proteinExistence type="predicted"/>
<name>A0A2S1LMQ6_9FLAO</name>
<keyword evidence="1" id="KW-0732">Signal</keyword>
<dbReference type="RefSeq" id="WP_108736582.1">
    <property type="nucleotide sequence ID" value="NZ_CP020919.1"/>
</dbReference>
<dbReference type="InterPro" id="IPR011050">
    <property type="entry name" value="Pectin_lyase_fold/virulence"/>
</dbReference>
<dbReference type="OrthoDB" id="1521716at2"/>
<evidence type="ECO:0008006" key="4">
    <source>
        <dbReference type="Google" id="ProtNLM"/>
    </source>
</evidence>
<dbReference type="SUPFAM" id="SSF51126">
    <property type="entry name" value="Pectin lyase-like"/>
    <property type="match status" value="1"/>
</dbReference>
<evidence type="ECO:0000256" key="1">
    <source>
        <dbReference type="SAM" id="SignalP"/>
    </source>
</evidence>
<dbReference type="EMBL" id="CP020919">
    <property type="protein sequence ID" value="AWG24961.1"/>
    <property type="molecule type" value="Genomic_DNA"/>
</dbReference>
<evidence type="ECO:0000313" key="2">
    <source>
        <dbReference type="EMBL" id="AWG24961.1"/>
    </source>
</evidence>
<keyword evidence="3" id="KW-1185">Reference proteome</keyword>
<feature type="chain" id="PRO_5015553486" description="Multidrug transporter" evidence="1">
    <location>
        <begin position="23"/>
        <end position="381"/>
    </location>
</feature>